<feature type="transmembrane region" description="Helical" evidence="1">
    <location>
        <begin position="13"/>
        <end position="33"/>
    </location>
</feature>
<dbReference type="EMBL" id="CP104557">
    <property type="protein sequence ID" value="UXH41221.1"/>
    <property type="molecule type" value="Genomic_DNA"/>
</dbReference>
<sequence length="164" mass="18735">MWEWIGNSVASEAFRGSVMLLAVLVAVVSVISVKSTAKKKQTADLLFGTRSDDKLSAGYRCLQDLHKGADLNIRTLANGSEEHADKAASVRYVLNHWERVFVGVRQGIYDECMLREANYNVVIRMYDQARPFIEAVREKSQIPTYWQCLEQAVTRWRKKPLKKV</sequence>
<keyword evidence="1" id="KW-0812">Transmembrane</keyword>
<evidence type="ECO:0000313" key="3">
    <source>
        <dbReference type="Proteomes" id="UP001064504"/>
    </source>
</evidence>
<reference evidence="2" key="1">
    <citation type="submission" date="2022-09" db="EMBL/GenBank/DDBJ databases">
        <title>Complete genome sequence of Pseudomonas promysalinigenes strain RL-WG26, a newly isolated PGPR with the potential for plant salinity stress alleviation.</title>
        <authorList>
            <person name="Ren L."/>
            <person name="Wang G."/>
            <person name="Hu H."/>
        </authorList>
    </citation>
    <scope>NUCLEOTIDE SEQUENCE</scope>
    <source>
        <strain evidence="2">RL-WG26</strain>
    </source>
</reference>
<keyword evidence="1" id="KW-0472">Membrane</keyword>
<gene>
    <name evidence="2" type="ORF">N5C08_06675</name>
</gene>
<accession>A0ABY6ANJ1</accession>
<protein>
    <submittedName>
        <fullName evidence="2">DUF4760 domain-containing protein</fullName>
    </submittedName>
</protein>
<dbReference type="Pfam" id="PF15956">
    <property type="entry name" value="DUF4760"/>
    <property type="match status" value="1"/>
</dbReference>
<evidence type="ECO:0000313" key="2">
    <source>
        <dbReference type="EMBL" id="UXH41221.1"/>
    </source>
</evidence>
<proteinExistence type="predicted"/>
<dbReference type="Proteomes" id="UP001064504">
    <property type="component" value="Chromosome"/>
</dbReference>
<organism evidence="2 3">
    <name type="scientific">Pseudomonas promysalinigenes</name>
    <dbReference type="NCBI Taxonomy" id="485898"/>
    <lineage>
        <taxon>Bacteria</taxon>
        <taxon>Pseudomonadati</taxon>
        <taxon>Pseudomonadota</taxon>
        <taxon>Gammaproteobacteria</taxon>
        <taxon>Pseudomonadales</taxon>
        <taxon>Pseudomonadaceae</taxon>
        <taxon>Pseudomonas</taxon>
    </lineage>
</organism>
<evidence type="ECO:0000256" key="1">
    <source>
        <dbReference type="SAM" id="Phobius"/>
    </source>
</evidence>
<keyword evidence="3" id="KW-1185">Reference proteome</keyword>
<name>A0ABY6ANJ1_9PSED</name>
<keyword evidence="1" id="KW-1133">Transmembrane helix</keyword>
<dbReference type="InterPro" id="IPR031876">
    <property type="entry name" value="DUF4760"/>
</dbReference>
<dbReference type="RefSeq" id="WP_060478833.1">
    <property type="nucleotide sequence ID" value="NZ_CP104557.1"/>
</dbReference>